<organism evidence="2 3">
    <name type="scientific">Candolleomyces aberdarensis</name>
    <dbReference type="NCBI Taxonomy" id="2316362"/>
    <lineage>
        <taxon>Eukaryota</taxon>
        <taxon>Fungi</taxon>
        <taxon>Dikarya</taxon>
        <taxon>Basidiomycota</taxon>
        <taxon>Agaricomycotina</taxon>
        <taxon>Agaricomycetes</taxon>
        <taxon>Agaricomycetidae</taxon>
        <taxon>Agaricales</taxon>
        <taxon>Agaricineae</taxon>
        <taxon>Psathyrellaceae</taxon>
        <taxon>Candolleomyces</taxon>
    </lineage>
</organism>
<protein>
    <submittedName>
        <fullName evidence="2">Uncharacterized protein</fullName>
    </submittedName>
</protein>
<keyword evidence="1" id="KW-0175">Coiled coil</keyword>
<dbReference type="Proteomes" id="UP000290288">
    <property type="component" value="Unassembled WGS sequence"/>
</dbReference>
<feature type="coiled-coil region" evidence="1">
    <location>
        <begin position="25"/>
        <end position="52"/>
    </location>
</feature>
<dbReference type="AlphaFoldDB" id="A0A4Q2D1K5"/>
<comment type="caution">
    <text evidence="2">The sequence shown here is derived from an EMBL/GenBank/DDBJ whole genome shotgun (WGS) entry which is preliminary data.</text>
</comment>
<name>A0A4Q2D1K5_9AGAR</name>
<evidence type="ECO:0000256" key="1">
    <source>
        <dbReference type="SAM" id="Coils"/>
    </source>
</evidence>
<accession>A0A4Q2D1K5</accession>
<keyword evidence="3" id="KW-1185">Reference proteome</keyword>
<evidence type="ECO:0000313" key="2">
    <source>
        <dbReference type="EMBL" id="RXW12005.1"/>
    </source>
</evidence>
<gene>
    <name evidence="2" type="ORF">EST38_g13850</name>
</gene>
<proteinExistence type="predicted"/>
<evidence type="ECO:0000313" key="3">
    <source>
        <dbReference type="Proteomes" id="UP000290288"/>
    </source>
</evidence>
<dbReference type="EMBL" id="SDEE01001471">
    <property type="protein sequence ID" value="RXW12005.1"/>
    <property type="molecule type" value="Genomic_DNA"/>
</dbReference>
<sequence length="219" mass="25141">MRLTRNVVNVMRADSVEDPQTLRKLKLVSEVVAGLKQRNERLEKRVDKLRQTTVGLWGLADGYMAQLRYALAEKDVVIDDLRMAEERAEQGEAATAAWQGERAKLLEGLRMAEERVGEIGATDLQAEQVGEWNTERVQLQEELRVAEQRIVELELESTDMTEKLQEAKEQTLEEHRRRMRCWLSLCQERRETQILREALETGEFPVGIAQGTELVGEPV</sequence>
<reference evidence="2 3" key="1">
    <citation type="submission" date="2019-01" db="EMBL/GenBank/DDBJ databases">
        <title>Draft genome sequence of Psathyrella aberdarensis IHI B618.</title>
        <authorList>
            <person name="Buettner E."/>
            <person name="Kellner H."/>
        </authorList>
    </citation>
    <scope>NUCLEOTIDE SEQUENCE [LARGE SCALE GENOMIC DNA]</scope>
    <source>
        <strain evidence="2 3">IHI B618</strain>
    </source>
</reference>
<feature type="coiled-coil region" evidence="1">
    <location>
        <begin position="129"/>
        <end position="170"/>
    </location>
</feature>